<dbReference type="AlphaFoldDB" id="A0A839U4S6"/>
<evidence type="ECO:0000256" key="1">
    <source>
        <dbReference type="SAM" id="SignalP"/>
    </source>
</evidence>
<gene>
    <name evidence="2" type="ORF">FHS21_001344</name>
</gene>
<name>A0A839U4S6_9HYPH</name>
<evidence type="ECO:0000313" key="2">
    <source>
        <dbReference type="EMBL" id="MBB3144943.1"/>
    </source>
</evidence>
<proteinExistence type="predicted"/>
<keyword evidence="1" id="KW-0732">Signal</keyword>
<reference evidence="2 3" key="1">
    <citation type="submission" date="2020-08" db="EMBL/GenBank/DDBJ databases">
        <title>Genomic Encyclopedia of Type Strains, Phase III (KMG-III): the genomes of soil and plant-associated and newly described type strains.</title>
        <authorList>
            <person name="Whitman W."/>
        </authorList>
    </citation>
    <scope>NUCLEOTIDE SEQUENCE [LARGE SCALE GENOMIC DNA]</scope>
    <source>
        <strain evidence="2 3">CECT 7015</strain>
    </source>
</reference>
<dbReference type="Proteomes" id="UP000554520">
    <property type="component" value="Unassembled WGS sequence"/>
</dbReference>
<sequence length="122" mass="13028">MRKFAIGCLVLGISGCAITVPPGTTDPAKFPAESVQKAATVSLVEIKPDGSQYLGPVQATSCQRYQWEPEPTNEIALMMMKVAAANKGANTVTSVTYTRSNINLAQNCYNNITAKGLAFRTN</sequence>
<keyword evidence="3" id="KW-1185">Reference proteome</keyword>
<dbReference type="PROSITE" id="PS51257">
    <property type="entry name" value="PROKAR_LIPOPROTEIN"/>
    <property type="match status" value="1"/>
</dbReference>
<comment type="caution">
    <text evidence="2">The sequence shown here is derived from an EMBL/GenBank/DDBJ whole genome shotgun (WGS) entry which is preliminary data.</text>
</comment>
<evidence type="ECO:0000313" key="3">
    <source>
        <dbReference type="Proteomes" id="UP000554520"/>
    </source>
</evidence>
<feature type="signal peptide" evidence="1">
    <location>
        <begin position="1"/>
        <end position="19"/>
    </location>
</feature>
<dbReference type="EMBL" id="JACHXN010000003">
    <property type="protein sequence ID" value="MBB3144943.1"/>
    <property type="molecule type" value="Genomic_DNA"/>
</dbReference>
<dbReference type="Gene3D" id="3.30.110.70">
    <property type="entry name" value="Hypothetical protein apc22750. Chain B"/>
    <property type="match status" value="1"/>
</dbReference>
<accession>A0A839U4S6</accession>
<dbReference type="RefSeq" id="WP_183661367.1">
    <property type="nucleotide sequence ID" value="NZ_JACHXN010000003.1"/>
</dbReference>
<feature type="chain" id="PRO_5032873768" evidence="1">
    <location>
        <begin position="20"/>
        <end position="122"/>
    </location>
</feature>
<organism evidence="2 3">
    <name type="scientific">Phyllobacterium trifolii</name>
    <dbReference type="NCBI Taxonomy" id="300193"/>
    <lineage>
        <taxon>Bacteria</taxon>
        <taxon>Pseudomonadati</taxon>
        <taxon>Pseudomonadota</taxon>
        <taxon>Alphaproteobacteria</taxon>
        <taxon>Hyphomicrobiales</taxon>
        <taxon>Phyllobacteriaceae</taxon>
        <taxon>Phyllobacterium</taxon>
    </lineage>
</organism>
<protein>
    <submittedName>
        <fullName evidence="2">Uncharacterized protein YbjQ (UPF0145 family)</fullName>
    </submittedName>
</protein>